<reference evidence="1" key="1">
    <citation type="submission" date="2020-05" db="EMBL/GenBank/DDBJ databases">
        <title>Large-scale comparative analyses of tick genomes elucidate their genetic diversity and vector capacities.</title>
        <authorList>
            <person name="Jia N."/>
            <person name="Wang J."/>
            <person name="Shi W."/>
            <person name="Du L."/>
            <person name="Sun Y."/>
            <person name="Zhan W."/>
            <person name="Jiang J."/>
            <person name="Wang Q."/>
            <person name="Zhang B."/>
            <person name="Ji P."/>
            <person name="Sakyi L.B."/>
            <person name="Cui X."/>
            <person name="Yuan T."/>
            <person name="Jiang B."/>
            <person name="Yang W."/>
            <person name="Lam T.T.-Y."/>
            <person name="Chang Q."/>
            <person name="Ding S."/>
            <person name="Wang X."/>
            <person name="Zhu J."/>
            <person name="Ruan X."/>
            <person name="Zhao L."/>
            <person name="Wei J."/>
            <person name="Que T."/>
            <person name="Du C."/>
            <person name="Cheng J."/>
            <person name="Dai P."/>
            <person name="Han X."/>
            <person name="Huang E."/>
            <person name="Gao Y."/>
            <person name="Liu J."/>
            <person name="Shao H."/>
            <person name="Ye R."/>
            <person name="Li L."/>
            <person name="Wei W."/>
            <person name="Wang X."/>
            <person name="Wang C."/>
            <person name="Yang T."/>
            <person name="Huo Q."/>
            <person name="Li W."/>
            <person name="Guo W."/>
            <person name="Chen H."/>
            <person name="Zhou L."/>
            <person name="Ni X."/>
            <person name="Tian J."/>
            <person name="Zhou Y."/>
            <person name="Sheng Y."/>
            <person name="Liu T."/>
            <person name="Pan Y."/>
            <person name="Xia L."/>
            <person name="Li J."/>
            <person name="Zhao F."/>
            <person name="Cao W."/>
        </authorList>
    </citation>
    <scope>NUCLEOTIDE SEQUENCE</scope>
    <source>
        <strain evidence="1">Hyas-2018</strain>
    </source>
</reference>
<protein>
    <submittedName>
        <fullName evidence="1">Uncharacterized protein</fullName>
    </submittedName>
</protein>
<dbReference type="EMBL" id="CM023484">
    <property type="protein sequence ID" value="KAH6933319.1"/>
    <property type="molecule type" value="Genomic_DNA"/>
</dbReference>
<evidence type="ECO:0000313" key="2">
    <source>
        <dbReference type="Proteomes" id="UP000821845"/>
    </source>
</evidence>
<evidence type="ECO:0000313" key="1">
    <source>
        <dbReference type="EMBL" id="KAH6933319.1"/>
    </source>
</evidence>
<keyword evidence="2" id="KW-1185">Reference proteome</keyword>
<sequence>MSSKRGLSRVEIDALLDRSSDSEDDSEAAQKKRVMTMRLCVLTALQRALVQRLPREHRLPERTAQYHPDYTQSVLSSGRCSVSVWGSISKDGLRPLVCIDGKFTAPYYSSLLQDTMLPYACFIFQQDKSPVLR</sequence>
<organism evidence="1 2">
    <name type="scientific">Hyalomma asiaticum</name>
    <name type="common">Tick</name>
    <dbReference type="NCBI Taxonomy" id="266040"/>
    <lineage>
        <taxon>Eukaryota</taxon>
        <taxon>Metazoa</taxon>
        <taxon>Ecdysozoa</taxon>
        <taxon>Arthropoda</taxon>
        <taxon>Chelicerata</taxon>
        <taxon>Arachnida</taxon>
        <taxon>Acari</taxon>
        <taxon>Parasitiformes</taxon>
        <taxon>Ixodida</taxon>
        <taxon>Ixodoidea</taxon>
        <taxon>Ixodidae</taxon>
        <taxon>Hyalomminae</taxon>
        <taxon>Hyalomma</taxon>
    </lineage>
</organism>
<accession>A0ACB7SHR2</accession>
<proteinExistence type="predicted"/>
<gene>
    <name evidence="1" type="ORF">HPB50_014174</name>
</gene>
<dbReference type="Proteomes" id="UP000821845">
    <property type="component" value="Chromosome 4"/>
</dbReference>
<name>A0ACB7SHR2_HYAAI</name>
<comment type="caution">
    <text evidence="1">The sequence shown here is derived from an EMBL/GenBank/DDBJ whole genome shotgun (WGS) entry which is preliminary data.</text>
</comment>